<dbReference type="EMBL" id="CP009122">
    <property type="protein sequence ID" value="AJA08185.1"/>
    <property type="molecule type" value="Genomic_DNA"/>
</dbReference>
<protein>
    <recommendedName>
        <fullName evidence="1">N-acetyltransferase domain-containing protein</fullName>
    </recommendedName>
</protein>
<dbReference type="InterPro" id="IPR016181">
    <property type="entry name" value="Acyl_CoA_acyltransferase"/>
</dbReference>
<gene>
    <name evidence="2" type="ORF">SKP52_06300</name>
</gene>
<dbReference type="PANTHER" id="PTHR31435:SF10">
    <property type="entry name" value="BSR4717 PROTEIN"/>
    <property type="match status" value="1"/>
</dbReference>
<dbReference type="STRING" id="1515612.SKP52_06300"/>
<keyword evidence="3" id="KW-1185">Reference proteome</keyword>
<dbReference type="Gene3D" id="3.40.630.30">
    <property type="match status" value="1"/>
</dbReference>
<dbReference type="PROSITE" id="PS51729">
    <property type="entry name" value="GNAT_YJDJ"/>
    <property type="match status" value="1"/>
</dbReference>
<dbReference type="OrthoDB" id="9800945at2"/>
<name>A0A0A7PDX5_9SPHN</name>
<dbReference type="InterPro" id="IPR045057">
    <property type="entry name" value="Gcn5-rel_NAT"/>
</dbReference>
<accession>A0A0A7PDX5</accession>
<dbReference type="KEGG" id="sphk:SKP52_06300"/>
<dbReference type="SUPFAM" id="SSF55729">
    <property type="entry name" value="Acyl-CoA N-acyltransferases (Nat)"/>
    <property type="match status" value="1"/>
</dbReference>
<organism evidence="2 3">
    <name type="scientific">Sphingopyxis fribergensis</name>
    <dbReference type="NCBI Taxonomy" id="1515612"/>
    <lineage>
        <taxon>Bacteria</taxon>
        <taxon>Pseudomonadati</taxon>
        <taxon>Pseudomonadota</taxon>
        <taxon>Alphaproteobacteria</taxon>
        <taxon>Sphingomonadales</taxon>
        <taxon>Sphingomonadaceae</taxon>
        <taxon>Sphingopyxis</taxon>
    </lineage>
</organism>
<dbReference type="AlphaFoldDB" id="A0A0A7PDX5"/>
<feature type="domain" description="N-acetyltransferase" evidence="1">
    <location>
        <begin position="6"/>
        <end position="93"/>
    </location>
</feature>
<reference evidence="2 3" key="1">
    <citation type="journal article" date="2015" name="Int. J. Syst. Evol. Microbiol.">
        <title>Description of Sphingopyxis fribergensis sp. nov. - a soil bacterium with the ability to degrade styrene and phenylacetic acid.</title>
        <authorList>
            <person name="Oelschlagel M."/>
            <person name="Ruckert C."/>
            <person name="Kalinowski J."/>
            <person name="Schmidt G."/>
            <person name="Schlomann M."/>
            <person name="Tischler D."/>
        </authorList>
    </citation>
    <scope>NUCLEOTIDE SEQUENCE [LARGE SCALE GENOMIC DNA]</scope>
    <source>
        <strain evidence="2 3">Kp5.2</strain>
    </source>
</reference>
<dbReference type="PANTHER" id="PTHR31435">
    <property type="entry name" value="PROTEIN NATD1"/>
    <property type="match status" value="1"/>
</dbReference>
<dbReference type="Proteomes" id="UP000030907">
    <property type="component" value="Chromosome"/>
</dbReference>
<dbReference type="RefSeq" id="WP_052207913.1">
    <property type="nucleotide sequence ID" value="NZ_CP009122.1"/>
</dbReference>
<evidence type="ECO:0000259" key="1">
    <source>
        <dbReference type="PROSITE" id="PS51729"/>
    </source>
</evidence>
<evidence type="ECO:0000313" key="2">
    <source>
        <dbReference type="EMBL" id="AJA08185.1"/>
    </source>
</evidence>
<dbReference type="HOGENOM" id="CLU_132888_0_2_5"/>
<sequence length="94" mass="10554">MDAEVIDNVEKRCFELDLPDGSTAAAFYRVDEEGRLVLIHTEVPSEFWGMGIASQLAEGAFQLMRQTGRKAILRCQFMVNFFGRHPEFADVVAG</sequence>
<proteinExistence type="predicted"/>
<dbReference type="Pfam" id="PF14542">
    <property type="entry name" value="Acetyltransf_CG"/>
    <property type="match status" value="1"/>
</dbReference>
<dbReference type="InterPro" id="IPR031165">
    <property type="entry name" value="GNAT_YJDJ"/>
</dbReference>
<evidence type="ECO:0000313" key="3">
    <source>
        <dbReference type="Proteomes" id="UP000030907"/>
    </source>
</evidence>